<reference evidence="2 3" key="1">
    <citation type="submission" date="2018-05" db="EMBL/GenBank/DDBJ databases">
        <title>Marinifilum breve JC075T sp. nov., a marine bacterium isolated from Yongle Blue Hole in the South China Sea.</title>
        <authorList>
            <person name="Fu T."/>
        </authorList>
    </citation>
    <scope>NUCLEOTIDE SEQUENCE [LARGE SCALE GENOMIC DNA]</scope>
    <source>
        <strain evidence="2 3">JC075</strain>
    </source>
</reference>
<dbReference type="Pfam" id="PF03358">
    <property type="entry name" value="FMN_red"/>
    <property type="match status" value="1"/>
</dbReference>
<protein>
    <submittedName>
        <fullName evidence="2">NADPH-dependent FMN reductase</fullName>
    </submittedName>
</protein>
<dbReference type="PANTHER" id="PTHR30543:SF21">
    <property type="entry name" value="NAD(P)H-DEPENDENT FMN REDUCTASE LOT6"/>
    <property type="match status" value="1"/>
</dbReference>
<evidence type="ECO:0000259" key="1">
    <source>
        <dbReference type="Pfam" id="PF03358"/>
    </source>
</evidence>
<dbReference type="Gene3D" id="3.40.50.360">
    <property type="match status" value="1"/>
</dbReference>
<gene>
    <name evidence="2" type="ORF">DF185_05195</name>
</gene>
<dbReference type="GO" id="GO:0005829">
    <property type="term" value="C:cytosol"/>
    <property type="evidence" value="ECO:0007669"/>
    <property type="project" value="TreeGrafter"/>
</dbReference>
<comment type="caution">
    <text evidence="2">The sequence shown here is derived from an EMBL/GenBank/DDBJ whole genome shotgun (WGS) entry which is preliminary data.</text>
</comment>
<dbReference type="InterPro" id="IPR029039">
    <property type="entry name" value="Flavoprotein-like_sf"/>
</dbReference>
<dbReference type="InterPro" id="IPR050712">
    <property type="entry name" value="NAD(P)H-dep_reductase"/>
</dbReference>
<dbReference type="GO" id="GO:0016491">
    <property type="term" value="F:oxidoreductase activity"/>
    <property type="evidence" value="ECO:0007669"/>
    <property type="project" value="InterPro"/>
</dbReference>
<dbReference type="EMBL" id="QFLI01000002">
    <property type="protein sequence ID" value="PXY02042.1"/>
    <property type="molecule type" value="Genomic_DNA"/>
</dbReference>
<proteinExistence type="predicted"/>
<dbReference type="RefSeq" id="WP_110359676.1">
    <property type="nucleotide sequence ID" value="NZ_QFLI01000002.1"/>
</dbReference>
<evidence type="ECO:0000313" key="2">
    <source>
        <dbReference type="EMBL" id="PXY02042.1"/>
    </source>
</evidence>
<name>A0A2V3ZZY2_9BACT</name>
<dbReference type="OrthoDB" id="5767802at2"/>
<dbReference type="InterPro" id="IPR005025">
    <property type="entry name" value="FMN_Rdtase-like_dom"/>
</dbReference>
<evidence type="ECO:0000313" key="3">
    <source>
        <dbReference type="Proteomes" id="UP000248079"/>
    </source>
</evidence>
<dbReference type="GO" id="GO:0010181">
    <property type="term" value="F:FMN binding"/>
    <property type="evidence" value="ECO:0007669"/>
    <property type="project" value="TreeGrafter"/>
</dbReference>
<dbReference type="PANTHER" id="PTHR30543">
    <property type="entry name" value="CHROMATE REDUCTASE"/>
    <property type="match status" value="1"/>
</dbReference>
<feature type="domain" description="NADPH-dependent FMN reductase-like" evidence="1">
    <location>
        <begin position="4"/>
        <end position="143"/>
    </location>
</feature>
<keyword evidence="3" id="KW-1185">Reference proteome</keyword>
<dbReference type="SUPFAM" id="SSF52218">
    <property type="entry name" value="Flavoproteins"/>
    <property type="match status" value="1"/>
</dbReference>
<organism evidence="2 3">
    <name type="scientific">Marinifilum breve</name>
    <dbReference type="NCBI Taxonomy" id="2184082"/>
    <lineage>
        <taxon>Bacteria</taxon>
        <taxon>Pseudomonadati</taxon>
        <taxon>Bacteroidota</taxon>
        <taxon>Bacteroidia</taxon>
        <taxon>Marinilabiliales</taxon>
        <taxon>Marinifilaceae</taxon>
    </lineage>
</organism>
<dbReference type="Proteomes" id="UP000248079">
    <property type="component" value="Unassembled WGS sequence"/>
</dbReference>
<sequence>MNKKILGFGGSNSANSINKTLASYVSYRIEDVNVTIADLNDYIMPLYSIDLETQNGIPQQAYEFEKLIKEADGIVLSLAEHNGLPSASFKNLSDWMSRIDPKVWKDKPIMLMATSPGERGGASVLGIMKGLMPYAGGNVVSDFSLPSFYDNFSENGIQDEGLKKELFEKIKIFENEINKN</sequence>
<dbReference type="AlphaFoldDB" id="A0A2V3ZZY2"/>
<accession>A0A2V3ZZY2</accession>